<keyword evidence="2" id="KW-1185">Reference proteome</keyword>
<proteinExistence type="predicted"/>
<dbReference type="EMBL" id="UFWZ01000001">
    <property type="protein sequence ID" value="SUY46966.1"/>
    <property type="molecule type" value="Genomic_DNA"/>
</dbReference>
<dbReference type="EC" id="3.5.1.28" evidence="1"/>
<name>A0A381J948_9CLOT</name>
<gene>
    <name evidence="1" type="ORF">NCTC9836_01287</name>
</gene>
<keyword evidence="1" id="KW-0378">Hydrolase</keyword>
<evidence type="ECO:0000313" key="1">
    <source>
        <dbReference type="EMBL" id="SUY46966.1"/>
    </source>
</evidence>
<protein>
    <submittedName>
        <fullName evidence="1">N-acetylmuramoyl-L-alanine amidase</fullName>
        <ecNumber evidence="1">3.5.1.28</ecNumber>
    </submittedName>
</protein>
<evidence type="ECO:0000313" key="2">
    <source>
        <dbReference type="Proteomes" id="UP000254664"/>
    </source>
</evidence>
<dbReference type="AlphaFoldDB" id="A0A381J948"/>
<dbReference type="GO" id="GO:0008745">
    <property type="term" value="F:N-acetylmuramoyl-L-alanine amidase activity"/>
    <property type="evidence" value="ECO:0007669"/>
    <property type="project" value="UniProtKB-EC"/>
</dbReference>
<dbReference type="Proteomes" id="UP000254664">
    <property type="component" value="Unassembled WGS sequence"/>
</dbReference>
<reference evidence="1 2" key="1">
    <citation type="submission" date="2018-06" db="EMBL/GenBank/DDBJ databases">
        <authorList>
            <consortium name="Pathogen Informatics"/>
            <person name="Doyle S."/>
        </authorList>
    </citation>
    <scope>NUCLEOTIDE SEQUENCE [LARGE SCALE GENOMIC DNA]</scope>
    <source>
        <strain evidence="1 2">NCTC9836</strain>
    </source>
</reference>
<sequence>MSKNLTLAIDVGHNVDFDGGVVGIRDENSLNYEVGTKLIEECRTA</sequence>
<accession>A0A381J948</accession>
<organism evidence="1 2">
    <name type="scientific">Clostridium putrefaciens</name>
    <dbReference type="NCBI Taxonomy" id="99675"/>
    <lineage>
        <taxon>Bacteria</taxon>
        <taxon>Bacillati</taxon>
        <taxon>Bacillota</taxon>
        <taxon>Clostridia</taxon>
        <taxon>Eubacteriales</taxon>
        <taxon>Clostridiaceae</taxon>
        <taxon>Clostridium</taxon>
    </lineage>
</organism>